<reference evidence="3 4" key="1">
    <citation type="submission" date="2015-09" db="EMBL/GenBank/DDBJ databases">
        <title>Draft genome sequence of Thermus scotoductus strain K1 isolated from a geothermal spring in Nagorno-Karabakh, Armenia.</title>
        <authorList>
            <person name="Saghatelyan A."/>
            <person name="Poghosyan L."/>
            <person name="Panosyan H."/>
            <person name="Birkeland N.-K."/>
        </authorList>
    </citation>
    <scope>NUCLEOTIDE SEQUENCE [LARGE SCALE GENOMIC DNA]</scope>
    <source>
        <strain evidence="3 4">K1</strain>
    </source>
</reference>
<dbReference type="EMBL" id="LJJR01000023">
    <property type="protein sequence ID" value="KPD29122.1"/>
    <property type="molecule type" value="Genomic_DNA"/>
</dbReference>
<dbReference type="GO" id="GO:0030288">
    <property type="term" value="C:outer membrane-bounded periplasmic space"/>
    <property type="evidence" value="ECO:0007669"/>
    <property type="project" value="TreeGrafter"/>
</dbReference>
<gene>
    <name evidence="3" type="ORF">AN926_08240</name>
</gene>
<feature type="domain" description="5'-Nucleotidase C-terminal" evidence="2">
    <location>
        <begin position="406"/>
        <end position="517"/>
    </location>
</feature>
<comment type="caution">
    <text evidence="3">The sequence shown here is derived from an EMBL/GenBank/DDBJ whole genome shotgun (WGS) entry which is preliminary data.</text>
</comment>
<evidence type="ECO:0000313" key="4">
    <source>
        <dbReference type="Proteomes" id="UP000053099"/>
    </source>
</evidence>
<dbReference type="InterPro" id="IPR029052">
    <property type="entry name" value="Metallo-depent_PP-like"/>
</dbReference>
<dbReference type="InterPro" id="IPR030998">
    <property type="entry name" value="Thiosulf_SoxB"/>
</dbReference>
<dbReference type="Gene3D" id="6.10.140.570">
    <property type="match status" value="1"/>
</dbReference>
<dbReference type="PANTHER" id="PTHR11575:SF42">
    <property type="entry name" value="SULFUR OXIDATION PROTEIN SOXB"/>
    <property type="match status" value="1"/>
</dbReference>
<dbReference type="Gene3D" id="3.90.780.10">
    <property type="entry name" value="5'-Nucleotidase, C-terminal domain"/>
    <property type="match status" value="1"/>
</dbReference>
<dbReference type="GO" id="GO:0016787">
    <property type="term" value="F:hydrolase activity"/>
    <property type="evidence" value="ECO:0007669"/>
    <property type="project" value="UniProtKB-KW"/>
</dbReference>
<dbReference type="PANTHER" id="PTHR11575">
    <property type="entry name" value="5'-NUCLEOTIDASE-RELATED"/>
    <property type="match status" value="1"/>
</dbReference>
<dbReference type="NCBIfam" id="TIGR04486">
    <property type="entry name" value="thiosulf_SoxB"/>
    <property type="match status" value="1"/>
</dbReference>
<dbReference type="AlphaFoldDB" id="A0A0N0ZQT8"/>
<dbReference type="InterPro" id="IPR036907">
    <property type="entry name" value="5'-Nucleotdase_C_sf"/>
</dbReference>
<dbReference type="InterPro" id="IPR006179">
    <property type="entry name" value="5_nucleotidase/apyrase"/>
</dbReference>
<dbReference type="Proteomes" id="UP000053099">
    <property type="component" value="Unassembled WGS sequence"/>
</dbReference>
<dbReference type="SUPFAM" id="SSF55816">
    <property type="entry name" value="5'-nucleotidase (syn. UDP-sugar hydrolase), C-terminal domain"/>
    <property type="match status" value="1"/>
</dbReference>
<dbReference type="SUPFAM" id="SSF56300">
    <property type="entry name" value="Metallo-dependent phosphatases"/>
    <property type="match status" value="1"/>
</dbReference>
<dbReference type="Gene3D" id="3.60.21.10">
    <property type="match status" value="1"/>
</dbReference>
<sequence length="573" mass="63937">MNRRELLFWLSALGGLGPKALAQVLENPSRLYDLPPYGNATLLYFSDLHGQAFPHYFMEPPNLIAPKPLMGRPGYLTGEAILRYYGVERKTPLAYLLSYLDFVELAKAFGPIGGLSALTALIRRQKAQVEAEGGRALVLDGGDTWTNSGLSLLTQGEAIVDWQNLVGVDHMVSHWEWTLGRERAEALFKKLKGEHLSYNVVDELFGDPLYPAYRIHQMGRYTLAVVGATYPYVKVSHPEEFTEGLSFALDVRRLQEAVDQARAEGADAVVLLSHNGLQLDAALAERVKGIDLILSGHTHDLTPSPWRVGKTWIVAGSAAGKALMRVDLELFKGGIANLRLRILPVLARHLPGAPDVEAFLEKTLAPHRQHLFEPLAVSESLLYKRDTLYSTWDELVGQAVKALYPEVDLVFSPAVRWGTTILPGQAITRDHLYAYLGFTYPDLYLFWLRGEQIRNTLEDIASNVFTPDPFYQQGGDVSRVYGLRYVLDPDAPVGKRIREVEVGGKPLDPNRRYLAASYGGRLQRVGEAKAGYEPRPIYQVLEEYLKAAGRIRVLPKPNVRVLGRNYRVPEVSS</sequence>
<evidence type="ECO:0000313" key="3">
    <source>
        <dbReference type="EMBL" id="KPD29122.1"/>
    </source>
</evidence>
<dbReference type="PATRIC" id="fig|37636.3.peg.829"/>
<dbReference type="GO" id="GO:0009166">
    <property type="term" value="P:nucleotide catabolic process"/>
    <property type="evidence" value="ECO:0007669"/>
    <property type="project" value="InterPro"/>
</dbReference>
<keyword evidence="1" id="KW-0547">Nucleotide-binding</keyword>
<dbReference type="CDD" id="cd07411">
    <property type="entry name" value="MPP_SoxB_N"/>
    <property type="match status" value="1"/>
</dbReference>
<proteinExistence type="inferred from homology"/>
<name>A0A0N0ZQT8_THESC</name>
<evidence type="ECO:0000259" key="2">
    <source>
        <dbReference type="Pfam" id="PF02872"/>
    </source>
</evidence>
<organism evidence="3 4">
    <name type="scientific">Thermus scotoductus</name>
    <dbReference type="NCBI Taxonomy" id="37636"/>
    <lineage>
        <taxon>Bacteria</taxon>
        <taxon>Thermotogati</taxon>
        <taxon>Deinococcota</taxon>
        <taxon>Deinococci</taxon>
        <taxon>Thermales</taxon>
        <taxon>Thermaceae</taxon>
        <taxon>Thermus</taxon>
    </lineage>
</organism>
<protein>
    <submittedName>
        <fullName evidence="3">Thiosulfohydrolase SoxB</fullName>
    </submittedName>
</protein>
<comment type="similarity">
    <text evidence="1">Belongs to the 5'-nucleotidase family.</text>
</comment>
<evidence type="ECO:0000256" key="1">
    <source>
        <dbReference type="RuleBase" id="RU362119"/>
    </source>
</evidence>
<accession>A0A0N0ZQT8</accession>
<dbReference type="Pfam" id="PF02872">
    <property type="entry name" value="5_nucleotid_C"/>
    <property type="match status" value="1"/>
</dbReference>
<dbReference type="PRINTS" id="PR01607">
    <property type="entry name" value="APYRASEFAMLY"/>
</dbReference>
<dbReference type="InterPro" id="IPR008334">
    <property type="entry name" value="5'-Nucleotdase_C"/>
</dbReference>
<dbReference type="GO" id="GO:0000166">
    <property type="term" value="F:nucleotide binding"/>
    <property type="evidence" value="ECO:0007669"/>
    <property type="project" value="UniProtKB-KW"/>
</dbReference>
<keyword evidence="1 3" id="KW-0378">Hydrolase</keyword>
<dbReference type="InterPro" id="IPR041829">
    <property type="entry name" value="SoxB_N"/>
</dbReference>